<name>A1C336_DAPPU</name>
<accession>A1C336</accession>
<dbReference type="AlphaFoldDB" id="A1C336"/>
<proteinExistence type="evidence at transcript level"/>
<dbReference type="EMBL" id="DQ983436">
    <property type="protein sequence ID" value="ABK91582.1"/>
    <property type="molecule type" value="mRNA"/>
</dbReference>
<dbReference type="GO" id="GO:0006879">
    <property type="term" value="P:intracellular iron ion homeostasis"/>
    <property type="evidence" value="ECO:0007669"/>
    <property type="project" value="UniProtKB-KW"/>
</dbReference>
<protein>
    <recommendedName>
        <fullName evidence="6">Ferritin</fullName>
        <ecNumber evidence="6">1.16.3.1</ecNumber>
    </recommendedName>
</protein>
<evidence type="ECO:0000259" key="7">
    <source>
        <dbReference type="PROSITE" id="PS50905"/>
    </source>
</evidence>
<keyword evidence="4 5" id="KW-0408">Iron</keyword>
<evidence type="ECO:0000256" key="5">
    <source>
        <dbReference type="PIRSR" id="PIRSR601519-1"/>
    </source>
</evidence>
<dbReference type="Gene3D" id="1.20.1260.10">
    <property type="match status" value="1"/>
</dbReference>
<dbReference type="InterPro" id="IPR012347">
    <property type="entry name" value="Ferritin-like"/>
</dbReference>
<feature type="binding site" evidence="5">
    <location>
        <position position="138"/>
    </location>
    <ligand>
        <name>Fe cation</name>
        <dbReference type="ChEBI" id="CHEBI:24875"/>
        <label>1</label>
    </ligand>
</feature>
<dbReference type="FunFam" id="1.20.1260.10:FF:000002">
    <property type="entry name" value="Ferritin, mitochondrial"/>
    <property type="match status" value="1"/>
</dbReference>
<dbReference type="InterPro" id="IPR009040">
    <property type="entry name" value="Ferritin-like_diiron"/>
</dbReference>
<dbReference type="OrthoDB" id="186462at2759"/>
<dbReference type="HOGENOM" id="CLU_065681_4_0_1"/>
<feature type="binding site" evidence="5">
    <location>
        <position position="59"/>
    </location>
    <ligand>
        <name>Fe cation</name>
        <dbReference type="ChEBI" id="CHEBI:24875"/>
        <label>1</label>
    </ligand>
</feature>
<keyword evidence="6" id="KW-0560">Oxidoreductase</keyword>
<dbReference type="PANTHER" id="PTHR11431:SF75">
    <property type="entry name" value="FERRITIN"/>
    <property type="match status" value="1"/>
</dbReference>
<feature type="binding site" evidence="5">
    <location>
        <position position="24"/>
    </location>
    <ligand>
        <name>Fe cation</name>
        <dbReference type="ChEBI" id="CHEBI:24875"/>
        <label>1</label>
    </ligand>
</feature>
<comment type="similarity">
    <text evidence="1 6">Belongs to the ferritin family.</text>
</comment>
<dbReference type="CDD" id="cd01056">
    <property type="entry name" value="Euk_Ferritin"/>
    <property type="match status" value="1"/>
</dbReference>
<evidence type="ECO:0000256" key="1">
    <source>
        <dbReference type="ARBA" id="ARBA00007513"/>
    </source>
</evidence>
<dbReference type="PROSITE" id="PS50905">
    <property type="entry name" value="FERRITIN_LIKE"/>
    <property type="match status" value="1"/>
</dbReference>
<sequence>MASKCRQNYHGETEALVNKQINIEQSLYYQYLALSAFYDRDDVAMIGFSKYFQESAEEEGGHVRKLIKYQNRRGGRVVFTGVASPAEQEWASPLAAIEFALNLEKKVNQSLLDLHAMGSKHSDPHLCAFLDDHFLKDQVETINKLAKHQTNLIRLGGSGVGLFIFDKELRS</sequence>
<evidence type="ECO:0000256" key="6">
    <source>
        <dbReference type="RuleBase" id="RU361145"/>
    </source>
</evidence>
<dbReference type="Pfam" id="PF00210">
    <property type="entry name" value="Ferritin"/>
    <property type="match status" value="1"/>
</dbReference>
<dbReference type="GO" id="GO:0008199">
    <property type="term" value="F:ferric iron binding"/>
    <property type="evidence" value="ECO:0007669"/>
    <property type="project" value="InterPro"/>
</dbReference>
<reference evidence="8" key="1">
    <citation type="journal article" date="2007" name="BMC Genomics">
        <title>Sampling Daphnia's expressed genes: preservation, expansion and invention of crustacean genes with reference to insect genomes.</title>
        <authorList>
            <person name="Colbourne J.K."/>
            <person name="Eads B.D."/>
            <person name="Shaw J."/>
            <person name="Bohuski E."/>
            <person name="Bauer D.J."/>
            <person name="Andrews J."/>
        </authorList>
    </citation>
    <scope>NUCLEOTIDE SEQUENCE</scope>
    <source>
        <strain evidence="8">Arenata</strain>
    </source>
</reference>
<dbReference type="InterPro" id="IPR008331">
    <property type="entry name" value="Ferritin_DPS_dom"/>
</dbReference>
<evidence type="ECO:0000256" key="2">
    <source>
        <dbReference type="ARBA" id="ARBA00022434"/>
    </source>
</evidence>
<comment type="catalytic activity">
    <reaction evidence="6">
        <text>4 Fe(2+) + O2 + 4 H(+) = 4 Fe(3+) + 2 H2O</text>
        <dbReference type="Rhea" id="RHEA:11148"/>
        <dbReference type="ChEBI" id="CHEBI:15377"/>
        <dbReference type="ChEBI" id="CHEBI:15378"/>
        <dbReference type="ChEBI" id="CHEBI:15379"/>
        <dbReference type="ChEBI" id="CHEBI:29033"/>
        <dbReference type="ChEBI" id="CHEBI:29034"/>
        <dbReference type="EC" id="1.16.3.1"/>
    </reaction>
</comment>
<organism evidence="8">
    <name type="scientific">Daphnia pulex</name>
    <name type="common">Water flea</name>
    <dbReference type="NCBI Taxonomy" id="6669"/>
    <lineage>
        <taxon>Eukaryota</taxon>
        <taxon>Metazoa</taxon>
        <taxon>Ecdysozoa</taxon>
        <taxon>Arthropoda</taxon>
        <taxon>Crustacea</taxon>
        <taxon>Branchiopoda</taxon>
        <taxon>Diplostraca</taxon>
        <taxon>Cladocera</taxon>
        <taxon>Anomopoda</taxon>
        <taxon>Daphniidae</taxon>
        <taxon>Daphnia</taxon>
    </lineage>
</organism>
<dbReference type="SUPFAM" id="SSF47240">
    <property type="entry name" value="Ferritin-like"/>
    <property type="match status" value="1"/>
</dbReference>
<evidence type="ECO:0000313" key="8">
    <source>
        <dbReference type="EMBL" id="ABK91582.1"/>
    </source>
</evidence>
<comment type="function">
    <text evidence="6">Stores iron in a soluble, non-toxic, readily available form. Important for iron homeostasis. Iron is taken up in the ferrous form and deposited as ferric hydroxides after oxidation.</text>
</comment>
<feature type="binding site" evidence="5">
    <location>
        <position position="104"/>
    </location>
    <ligand>
        <name>Fe cation</name>
        <dbReference type="ChEBI" id="CHEBI:24875"/>
        <label>1</label>
    </ligand>
</feature>
<keyword evidence="2 6" id="KW-0409">Iron storage</keyword>
<evidence type="ECO:0000256" key="3">
    <source>
        <dbReference type="ARBA" id="ARBA00022723"/>
    </source>
</evidence>
<dbReference type="PANTHER" id="PTHR11431">
    <property type="entry name" value="FERRITIN"/>
    <property type="match status" value="1"/>
</dbReference>
<feature type="domain" description="Ferritin-like diiron" evidence="7">
    <location>
        <begin position="7"/>
        <end position="156"/>
    </location>
</feature>
<dbReference type="GO" id="GO:0006826">
    <property type="term" value="P:iron ion transport"/>
    <property type="evidence" value="ECO:0007669"/>
    <property type="project" value="InterPro"/>
</dbReference>
<evidence type="ECO:0000256" key="4">
    <source>
        <dbReference type="ARBA" id="ARBA00023004"/>
    </source>
</evidence>
<dbReference type="InterPro" id="IPR009078">
    <property type="entry name" value="Ferritin-like_SF"/>
</dbReference>
<dbReference type="InterPro" id="IPR001519">
    <property type="entry name" value="Ferritin"/>
</dbReference>
<dbReference type="EC" id="1.16.3.1" evidence="6"/>
<dbReference type="GO" id="GO:0004322">
    <property type="term" value="F:ferroxidase activity"/>
    <property type="evidence" value="ECO:0007669"/>
    <property type="project" value="UniProtKB-EC"/>
</dbReference>
<feature type="binding site" evidence="5">
    <location>
        <position position="62"/>
    </location>
    <ligand>
        <name>Fe cation</name>
        <dbReference type="ChEBI" id="CHEBI:24875"/>
        <label>1</label>
    </ligand>
</feature>
<keyword evidence="3 5" id="KW-0479">Metal-binding</keyword>